<sequence length="298" mass="33022">MATSLMLERLKSLLPSPRKEHNLVTPPRSQNIESVACSVQNWVKFISSWMAYVFHNQPPIHIDITWSTGSRSSDDGPGIIIMSPLKCISSLATASTGEIIATFPKPTERDGWTHEFINCDATNMLNIHAVRKELRQRLKSINFLANSMVECGEIEETLDNHLAMRYFARYVLTKEFRPLLLSAREQGQRAHVMTVLGAGMGLKIPTDDLGVSDARGRTIRMLHGAAISTAAMKGMMRGAAYNDGLVAWFGAHNPDIAFTHIYPGQVNTPGKLFYPGWLLAPLTWNVGYLRAVVSQVGT</sequence>
<proteinExistence type="predicted"/>
<evidence type="ECO:0000313" key="2">
    <source>
        <dbReference type="EMBL" id="KAJ7779726.1"/>
    </source>
</evidence>
<gene>
    <name evidence="2" type="ORF">B0H16DRAFT_1448173</name>
</gene>
<dbReference type="GO" id="GO:0016491">
    <property type="term" value="F:oxidoreductase activity"/>
    <property type="evidence" value="ECO:0007669"/>
    <property type="project" value="UniProtKB-KW"/>
</dbReference>
<name>A0AAD7KBK7_9AGAR</name>
<reference evidence="2" key="1">
    <citation type="submission" date="2023-03" db="EMBL/GenBank/DDBJ databases">
        <title>Massive genome expansion in bonnet fungi (Mycena s.s.) driven by repeated elements and novel gene families across ecological guilds.</title>
        <authorList>
            <consortium name="Lawrence Berkeley National Laboratory"/>
            <person name="Harder C.B."/>
            <person name="Miyauchi S."/>
            <person name="Viragh M."/>
            <person name="Kuo A."/>
            <person name="Thoen E."/>
            <person name="Andreopoulos B."/>
            <person name="Lu D."/>
            <person name="Skrede I."/>
            <person name="Drula E."/>
            <person name="Henrissat B."/>
            <person name="Morin E."/>
            <person name="Kohler A."/>
            <person name="Barry K."/>
            <person name="LaButti K."/>
            <person name="Morin E."/>
            <person name="Salamov A."/>
            <person name="Lipzen A."/>
            <person name="Mereny Z."/>
            <person name="Hegedus B."/>
            <person name="Baldrian P."/>
            <person name="Stursova M."/>
            <person name="Weitz H."/>
            <person name="Taylor A."/>
            <person name="Grigoriev I.V."/>
            <person name="Nagy L.G."/>
            <person name="Martin F."/>
            <person name="Kauserud H."/>
        </authorList>
    </citation>
    <scope>NUCLEOTIDE SEQUENCE</scope>
    <source>
        <strain evidence="2">CBHHK182m</strain>
    </source>
</reference>
<dbReference type="PANTHER" id="PTHR47534">
    <property type="entry name" value="YALI0E05731P"/>
    <property type="match status" value="1"/>
</dbReference>
<dbReference type="SUPFAM" id="SSF51735">
    <property type="entry name" value="NAD(P)-binding Rossmann-fold domains"/>
    <property type="match status" value="1"/>
</dbReference>
<dbReference type="InterPro" id="IPR036291">
    <property type="entry name" value="NAD(P)-bd_dom_sf"/>
</dbReference>
<organism evidence="2 3">
    <name type="scientific">Mycena metata</name>
    <dbReference type="NCBI Taxonomy" id="1033252"/>
    <lineage>
        <taxon>Eukaryota</taxon>
        <taxon>Fungi</taxon>
        <taxon>Dikarya</taxon>
        <taxon>Basidiomycota</taxon>
        <taxon>Agaricomycotina</taxon>
        <taxon>Agaricomycetes</taxon>
        <taxon>Agaricomycetidae</taxon>
        <taxon>Agaricales</taxon>
        <taxon>Marasmiineae</taxon>
        <taxon>Mycenaceae</taxon>
        <taxon>Mycena</taxon>
    </lineage>
</organism>
<keyword evidence="3" id="KW-1185">Reference proteome</keyword>
<dbReference type="InterPro" id="IPR052228">
    <property type="entry name" value="Sec_Metab_Biosynth_Oxidored"/>
</dbReference>
<comment type="caution">
    <text evidence="2">The sequence shown here is derived from an EMBL/GenBank/DDBJ whole genome shotgun (WGS) entry which is preliminary data.</text>
</comment>
<evidence type="ECO:0000313" key="3">
    <source>
        <dbReference type="Proteomes" id="UP001215598"/>
    </source>
</evidence>
<dbReference type="Proteomes" id="UP001215598">
    <property type="component" value="Unassembled WGS sequence"/>
</dbReference>
<dbReference type="EMBL" id="JARKIB010000005">
    <property type="protein sequence ID" value="KAJ7779726.1"/>
    <property type="molecule type" value="Genomic_DNA"/>
</dbReference>
<dbReference type="Gene3D" id="3.40.50.720">
    <property type="entry name" value="NAD(P)-binding Rossmann-like Domain"/>
    <property type="match status" value="1"/>
</dbReference>
<keyword evidence="1" id="KW-0560">Oxidoreductase</keyword>
<dbReference type="AlphaFoldDB" id="A0AAD7KBK7"/>
<protein>
    <submittedName>
        <fullName evidence="2">Uncharacterized protein</fullName>
    </submittedName>
</protein>
<accession>A0AAD7KBK7</accession>
<evidence type="ECO:0000256" key="1">
    <source>
        <dbReference type="ARBA" id="ARBA00023002"/>
    </source>
</evidence>
<dbReference type="PANTHER" id="PTHR47534:SF3">
    <property type="entry name" value="ALCOHOL DEHYDROGENASE-LIKE C-TERMINAL DOMAIN-CONTAINING PROTEIN"/>
    <property type="match status" value="1"/>
</dbReference>